<keyword evidence="3" id="KW-1003">Cell membrane</keyword>
<evidence type="ECO:0000313" key="18">
    <source>
        <dbReference type="Proteomes" id="UP000009011"/>
    </source>
</evidence>
<dbReference type="STRING" id="1191523.MROS_2817"/>
<protein>
    <submittedName>
        <fullName evidence="17">Cell division protein</fullName>
    </submittedName>
</protein>
<dbReference type="InterPro" id="IPR017790">
    <property type="entry name" value="Penicillin-binding_protein_2"/>
</dbReference>
<comment type="subcellular location">
    <subcellularLocation>
        <location evidence="2">Cell membrane</location>
    </subcellularLocation>
    <subcellularLocation>
        <location evidence="1">Membrane</location>
        <topology evidence="1">Single-pass membrane protein</topology>
    </subcellularLocation>
</comment>
<evidence type="ECO:0000256" key="1">
    <source>
        <dbReference type="ARBA" id="ARBA00004167"/>
    </source>
</evidence>
<keyword evidence="7 14" id="KW-0812">Transmembrane</keyword>
<evidence type="ECO:0000256" key="3">
    <source>
        <dbReference type="ARBA" id="ARBA00022475"/>
    </source>
</evidence>
<keyword evidence="12 14" id="KW-0472">Membrane</keyword>
<dbReference type="NCBIfam" id="TIGR03423">
    <property type="entry name" value="pbp2_mrdA"/>
    <property type="match status" value="1"/>
</dbReference>
<dbReference type="InterPro" id="IPR001460">
    <property type="entry name" value="PCN-bd_Tpept"/>
</dbReference>
<dbReference type="Gene3D" id="3.30.1390.30">
    <property type="entry name" value="Penicillin-binding protein 2a, domain 3"/>
    <property type="match status" value="1"/>
</dbReference>
<keyword evidence="18" id="KW-1185">Reference proteome</keyword>
<evidence type="ECO:0000256" key="10">
    <source>
        <dbReference type="ARBA" id="ARBA00022984"/>
    </source>
</evidence>
<dbReference type="GO" id="GO:0005886">
    <property type="term" value="C:plasma membrane"/>
    <property type="evidence" value="ECO:0007669"/>
    <property type="project" value="UniProtKB-SubCell"/>
</dbReference>
<reference evidence="17 18" key="1">
    <citation type="journal article" date="2013" name="PLoS ONE">
        <title>Genomic analysis of Melioribacter roseus, facultatively anaerobic organotrophic bacterium representing a novel deep lineage within Bacteriodetes/Chlorobi group.</title>
        <authorList>
            <person name="Kadnikov V.V."/>
            <person name="Mardanov A.V."/>
            <person name="Podosokorskaya O.A."/>
            <person name="Gavrilov S.N."/>
            <person name="Kublanov I.V."/>
            <person name="Beletsky A.V."/>
            <person name="Bonch-Osmolovskaya E.A."/>
            <person name="Ravin N.V."/>
        </authorList>
    </citation>
    <scope>NUCLEOTIDE SEQUENCE [LARGE SCALE GENOMIC DNA]</scope>
    <source>
        <strain evidence="18">JCM 17771 / P3M-2</strain>
    </source>
</reference>
<dbReference type="Pfam" id="PF00905">
    <property type="entry name" value="Transpeptidase"/>
    <property type="match status" value="1"/>
</dbReference>
<dbReference type="GO" id="GO:0009252">
    <property type="term" value="P:peptidoglycan biosynthetic process"/>
    <property type="evidence" value="ECO:0007669"/>
    <property type="project" value="UniProtKB-KW"/>
</dbReference>
<evidence type="ECO:0000256" key="4">
    <source>
        <dbReference type="ARBA" id="ARBA00022519"/>
    </source>
</evidence>
<dbReference type="PANTHER" id="PTHR30627">
    <property type="entry name" value="PEPTIDOGLYCAN D,D-TRANSPEPTIDASE"/>
    <property type="match status" value="1"/>
</dbReference>
<evidence type="ECO:0000256" key="14">
    <source>
        <dbReference type="SAM" id="Phobius"/>
    </source>
</evidence>
<dbReference type="Gene3D" id="3.40.710.10">
    <property type="entry name" value="DD-peptidase/beta-lactamase superfamily"/>
    <property type="match status" value="1"/>
</dbReference>
<keyword evidence="11 14" id="KW-1133">Transmembrane helix</keyword>
<organism evidence="17 18">
    <name type="scientific">Melioribacter roseus (strain DSM 23840 / JCM 17771 / VKM B-2668 / P3M-2)</name>
    <dbReference type="NCBI Taxonomy" id="1191523"/>
    <lineage>
        <taxon>Bacteria</taxon>
        <taxon>Pseudomonadati</taxon>
        <taxon>Ignavibacteriota</taxon>
        <taxon>Ignavibacteria</taxon>
        <taxon>Ignavibacteriales</taxon>
        <taxon>Melioribacteraceae</taxon>
        <taxon>Melioribacter</taxon>
    </lineage>
</organism>
<evidence type="ECO:0000256" key="12">
    <source>
        <dbReference type="ARBA" id="ARBA00023136"/>
    </source>
</evidence>
<proteinExistence type="predicted"/>
<dbReference type="SUPFAM" id="SSF56601">
    <property type="entry name" value="beta-lactamase/transpeptidase-like"/>
    <property type="match status" value="1"/>
</dbReference>
<feature type="domain" description="Penicillin-binding protein transpeptidase" evidence="15">
    <location>
        <begin position="258"/>
        <end position="575"/>
    </location>
</feature>
<sequence length="602" mass="67406">MKEQVFGRDVRRRILYVIIISFFIVSFIQLFNMQVLQGSIYTVKANENSIKPVYLTAPRGILYDRNNNILVGNEPSFTLRITPDKYDTSLNRYLETILGLEKGYINGLLEKNRRMSPYVPIRIAKNVDYKVIAWYEENAEKLPGVDYVIETRRDYSFGVRGSHIFGYLREINKSQMDKMTGYSLGDEVGYAGIEKNYESVLRGEKGIRYLLVDSHQKTIGRYNSGKSDIAPIKGYDLILTLDKYTQQVAESLFTDKRGALVAIEPSTGEILAMVSSPMYDLENFSSMYFPKVWKELNEDEDKPLFNRATMSIYSPGSTFKMVPAIAGLEEGIITEKTRFFCNGGYYFGDRFFKCLHYHSNTDLVTSIEKSCNAYYYQLALKIGLDNWSKYAAKFGFGRKTGIDIGEETSGLLPTVQYYENAFGKGRWPKGILLSLGIGQGELSVTPLQLAQFTALLANYGKSAKPHLVKGILKNGKFRGIEPQYFDIGISRGSFDIVRHAMYLVVNGAGTATNIRLPDIKIAGKTGTAQNPHGDDHSIFIGFAPYENPKIAVAVVVENAGYGSTVAAPIARDVIKAYLNGHVHGDNKIIKNEIAAGVSKIEN</sequence>
<keyword evidence="9" id="KW-0133">Cell shape</keyword>
<dbReference type="eggNOG" id="COG0768">
    <property type="taxonomic scope" value="Bacteria"/>
</dbReference>
<keyword evidence="5" id="KW-0121">Carboxypeptidase</keyword>
<dbReference type="GO" id="GO:0006508">
    <property type="term" value="P:proteolysis"/>
    <property type="evidence" value="ECO:0007669"/>
    <property type="project" value="UniProtKB-KW"/>
</dbReference>
<feature type="transmembrane region" description="Helical" evidence="14">
    <location>
        <begin position="14"/>
        <end position="31"/>
    </location>
</feature>
<evidence type="ECO:0000256" key="5">
    <source>
        <dbReference type="ARBA" id="ARBA00022645"/>
    </source>
</evidence>
<dbReference type="HOGENOM" id="CLU_009289_1_2_10"/>
<keyword evidence="8" id="KW-0378">Hydrolase</keyword>
<dbReference type="InterPro" id="IPR005311">
    <property type="entry name" value="PBP_dimer"/>
</dbReference>
<dbReference type="PANTHER" id="PTHR30627:SF2">
    <property type="entry name" value="PEPTIDOGLYCAN D,D-TRANSPEPTIDASE MRDA"/>
    <property type="match status" value="1"/>
</dbReference>
<dbReference type="PATRIC" id="fig|1191523.3.peg.2953"/>
<evidence type="ECO:0000256" key="7">
    <source>
        <dbReference type="ARBA" id="ARBA00022692"/>
    </source>
</evidence>
<evidence type="ECO:0000313" key="17">
    <source>
        <dbReference type="EMBL" id="AFN76047.1"/>
    </source>
</evidence>
<evidence type="ECO:0000256" key="13">
    <source>
        <dbReference type="ARBA" id="ARBA00023316"/>
    </source>
</evidence>
<dbReference type="Pfam" id="PF03717">
    <property type="entry name" value="PBP_dimer"/>
    <property type="match status" value="1"/>
</dbReference>
<keyword evidence="17" id="KW-0131">Cell cycle</keyword>
<dbReference type="RefSeq" id="WP_014857477.1">
    <property type="nucleotide sequence ID" value="NC_018178.1"/>
</dbReference>
<keyword evidence="10" id="KW-0573">Peptidoglycan synthesis</keyword>
<dbReference type="GO" id="GO:0008360">
    <property type="term" value="P:regulation of cell shape"/>
    <property type="evidence" value="ECO:0007669"/>
    <property type="project" value="UniProtKB-KW"/>
</dbReference>
<evidence type="ECO:0000259" key="16">
    <source>
        <dbReference type="Pfam" id="PF03717"/>
    </source>
</evidence>
<dbReference type="GO" id="GO:0051301">
    <property type="term" value="P:cell division"/>
    <property type="evidence" value="ECO:0007669"/>
    <property type="project" value="UniProtKB-KW"/>
</dbReference>
<gene>
    <name evidence="17" type="ordered locus">MROS_2817</name>
</gene>
<evidence type="ECO:0000256" key="8">
    <source>
        <dbReference type="ARBA" id="ARBA00022801"/>
    </source>
</evidence>
<dbReference type="InterPro" id="IPR012338">
    <property type="entry name" value="Beta-lactam/transpept-like"/>
</dbReference>
<dbReference type="GO" id="GO:0071555">
    <property type="term" value="P:cell wall organization"/>
    <property type="evidence" value="ECO:0007669"/>
    <property type="project" value="UniProtKB-KW"/>
</dbReference>
<dbReference type="GO" id="GO:0009002">
    <property type="term" value="F:serine-type D-Ala-D-Ala carboxypeptidase activity"/>
    <property type="evidence" value="ECO:0007669"/>
    <property type="project" value="InterPro"/>
</dbReference>
<dbReference type="SUPFAM" id="SSF56519">
    <property type="entry name" value="Penicillin binding protein dimerisation domain"/>
    <property type="match status" value="1"/>
</dbReference>
<dbReference type="Proteomes" id="UP000009011">
    <property type="component" value="Chromosome"/>
</dbReference>
<dbReference type="GO" id="GO:0071972">
    <property type="term" value="F:peptidoglycan L,D-transpeptidase activity"/>
    <property type="evidence" value="ECO:0007669"/>
    <property type="project" value="TreeGrafter"/>
</dbReference>
<dbReference type="EMBL" id="CP003557">
    <property type="protein sequence ID" value="AFN76047.1"/>
    <property type="molecule type" value="Genomic_DNA"/>
</dbReference>
<feature type="domain" description="Penicillin-binding protein dimerisation" evidence="16">
    <location>
        <begin position="56"/>
        <end position="220"/>
    </location>
</feature>
<dbReference type="FunFam" id="3.40.710.10:FF:000024">
    <property type="entry name" value="Penicillin-binding protein 2"/>
    <property type="match status" value="1"/>
</dbReference>
<evidence type="ECO:0000256" key="6">
    <source>
        <dbReference type="ARBA" id="ARBA00022670"/>
    </source>
</evidence>
<dbReference type="GO" id="GO:0008658">
    <property type="term" value="F:penicillin binding"/>
    <property type="evidence" value="ECO:0007669"/>
    <property type="project" value="InterPro"/>
</dbReference>
<evidence type="ECO:0000256" key="9">
    <source>
        <dbReference type="ARBA" id="ARBA00022960"/>
    </source>
</evidence>
<keyword evidence="6" id="KW-0645">Protease</keyword>
<dbReference type="AlphaFoldDB" id="I6YZQ2"/>
<keyword evidence="13" id="KW-0961">Cell wall biogenesis/degradation</keyword>
<dbReference type="Gene3D" id="3.90.1310.10">
    <property type="entry name" value="Penicillin-binding protein 2a (Domain 2)"/>
    <property type="match status" value="1"/>
</dbReference>
<evidence type="ECO:0000256" key="11">
    <source>
        <dbReference type="ARBA" id="ARBA00022989"/>
    </source>
</evidence>
<dbReference type="OrthoDB" id="9766847at2"/>
<keyword evidence="17" id="KW-0132">Cell division</keyword>
<evidence type="ECO:0000259" key="15">
    <source>
        <dbReference type="Pfam" id="PF00905"/>
    </source>
</evidence>
<dbReference type="KEGG" id="mro:MROS_2817"/>
<dbReference type="InterPro" id="IPR050515">
    <property type="entry name" value="Beta-lactam/transpept"/>
</dbReference>
<evidence type="ECO:0000256" key="2">
    <source>
        <dbReference type="ARBA" id="ARBA00004236"/>
    </source>
</evidence>
<keyword evidence="4" id="KW-0997">Cell inner membrane</keyword>
<name>I6YZQ2_MELRP</name>
<dbReference type="InterPro" id="IPR036138">
    <property type="entry name" value="PBP_dimer_sf"/>
</dbReference>
<accession>I6YZQ2</accession>